<keyword evidence="2" id="KW-1185">Reference proteome</keyword>
<organism evidence="1 2">
    <name type="scientific">Pistacia integerrima</name>
    <dbReference type="NCBI Taxonomy" id="434235"/>
    <lineage>
        <taxon>Eukaryota</taxon>
        <taxon>Viridiplantae</taxon>
        <taxon>Streptophyta</taxon>
        <taxon>Embryophyta</taxon>
        <taxon>Tracheophyta</taxon>
        <taxon>Spermatophyta</taxon>
        <taxon>Magnoliopsida</taxon>
        <taxon>eudicotyledons</taxon>
        <taxon>Gunneridae</taxon>
        <taxon>Pentapetalae</taxon>
        <taxon>rosids</taxon>
        <taxon>malvids</taxon>
        <taxon>Sapindales</taxon>
        <taxon>Anacardiaceae</taxon>
        <taxon>Pistacia</taxon>
    </lineage>
</organism>
<reference evidence="2" key="1">
    <citation type="journal article" date="2023" name="G3 (Bethesda)">
        <title>Genome assembly and association tests identify interacting loci associated with vigor, precocity, and sex in interspecific pistachio rootstocks.</title>
        <authorList>
            <person name="Palmer W."/>
            <person name="Jacygrad E."/>
            <person name="Sagayaradj S."/>
            <person name="Cavanaugh K."/>
            <person name="Han R."/>
            <person name="Bertier L."/>
            <person name="Beede B."/>
            <person name="Kafkas S."/>
            <person name="Golino D."/>
            <person name="Preece J."/>
            <person name="Michelmore R."/>
        </authorList>
    </citation>
    <scope>NUCLEOTIDE SEQUENCE [LARGE SCALE GENOMIC DNA]</scope>
</reference>
<dbReference type="EMBL" id="CM047746">
    <property type="protein sequence ID" value="KAJ0021206.1"/>
    <property type="molecule type" value="Genomic_DNA"/>
</dbReference>
<sequence>MGGGAEAHARFKQYEYRANSSLVVTTVSRPRDTHEPTGEPESLWGKIDPRSFGDRSYRGRPPELDEKLKKSKKKKERDLLAEPVPRQSKRFGLCQESVLTSSEEGLYQPTTEETRDAYEHMLSVIQQQLGGQPLDIVSAAADEILAVLKNDTVQNPDKKMDIEKSLNPIPNHIFDQFVSIGRLITDYQDGSDAGASTANGDEALDDNNSYEALNNNMGVAVEFEENDDEEEESDLDMVQEGEEDDDDVDEPNGSAAMQMGGGIDDDDSQDANEGMSLNVQGIDAYWLQRRISQAYEQQIDPQQCLKLAEEVLKILAEGDDREVETNLWVHLQFEKFSLIKFLLHNRLKIVWCTRLARSKDQEERKKIEEEMRGLGPDLVAILEQLHATRATAKERLKNLEKSIREEACRLKDGSGGDGNRDKRALVDRDADGGWSRGQRQLLDLDSLAFEQGDLLMANRKCHLPTGSYRHLSQGYEEVHVPALKPNPLDPNEKLIKITEMPEWAHPAFRGMTQLNRVQSRVYETALFSADNILLCAPTGAGKTNVAVLTILQQLALNQNPDGSFNHSNYKIVYVALMKALVAEVVGNLSNRLQVYDVKKSGDRTYTQLVKLLVIDEIHLLHQNRGPVLESIVARTVRQIETTKEHIRLVGLSAALPNYEDVVLFLRVDLGKGLFHFDNSYRPVPLSQQYIGITVKKPLQRFQLMNDLCYEKVMAVAGKHQVLIFVHSRKETAKTARAIRDAALENDTLGRFLKEDIVSREILRSHTDMVKSNDLKDLLPYGVGSTTTLAWGVNLTAHTVIIKGTQIYNPEKGAWTELSPLDIMQMLGRAGRPHSLLKVSFVSKLADQLNAEIVLGTVQNAKEACNWIGYTYLYIRMLRNPLLYGLSPEVLKEDITLGERRADLIHSAATILDRNNLIKYNRKSGYFQVMDLGRIASYYYITHGTIATYNEHLKPTMGDIELCWLFSLSEEFKYVTVRQDEKMELAKLLDHVPIPIQGSLEEPSAKINVLLQAYISQLKLEGLSLVSDMVFITQSAGRLMRALFEIVLKRGWAQLAEKALNLSKMVTKQMWNVQTPLRQFNGIPNEILMKLERKDFAWERYYDLSAAELGELIRYSKMGRTLHRFVHQFPKLNIAAHVQPITRTVLRVELTITPDFQWDDRVHGYVEPFWVTVEDNDGEYIIHHEYFMLKNQYIDEDHTLNFTLPIYEPLPAQYFIRVVSDKWLGSQTVLPVSFRHLILPEKYLPPTELLDLQPLPVTALHNPAYENLYKDFKHFNSVQTQVFTVLYNSDDNVLVAAPTGSGKTICAEFAILRNRQKASDSVMRAVYIAPIAALAKERFRDWEVAVVLECSTPEKWDALSRRRKQRKYVQQVSLFIVDELHLIGPVLEVIVSRMRYIASQVENKMRLVALSTSLANAKDLGEWIGATSHGLFNFPPGVRPVPLEIHIQGVDISNVDARMQAMTKPTYTAIVQHAKNGKPVVVFVPSRKYVRLTAVDLMTYSRMDGDQNSAFLLRSHENFEEYLSGISEEMLRATLRHGVGYLHEGLNSSDQEVVSELFKGGFIQVCVISSSFCWGVPLTVHLVVVMGTHYYDGQENAHTDYPVADLLRMMGHAGRPLLDNSGKCVILCHAPCKEYYKKFLYEAFPVESHLHHFLHDNFNAAVVAGVIENKQDAVDYLTWTFMYRRLTQNPNYYNLQVVNQRHLSDHLSELVENTLSDLEASKCIIIENDMDFSPSNHGMIASYHCISYTTIEQFSSSLTLKTKMKGLLEILASASEYVQLPIRPGEEEVVRRLINHQGFSFENPRCTDPHVKANALLQAHFSRQSVGGNLALDQREVLLSASRLLQAMVDVISSNGWLSLALLAMEVSQMVTQGMWECDSMLLQLSHFTKDLAKKCQENPGKSIETVFDLVDMEDDERHELLQMSDSQLTDIARFCNRFPNIDITYEVQDGDNVRARDDIILQVTLERDVEGRTEVGPVDAPRYPKAKDERWWLVVGDTKTNQLVAIKRVSLQRKSRVKLDFAAPADAGKKSYTLYETPQAQDCLGKRIQEDLVSQVFV</sequence>
<protein>
    <submittedName>
        <fullName evidence="1">Uncharacterized protein</fullName>
    </submittedName>
</protein>
<evidence type="ECO:0000313" key="1">
    <source>
        <dbReference type="EMBL" id="KAJ0021206.1"/>
    </source>
</evidence>
<comment type="caution">
    <text evidence="1">The sequence shown here is derived from an EMBL/GenBank/DDBJ whole genome shotgun (WGS) entry which is preliminary data.</text>
</comment>
<evidence type="ECO:0000313" key="2">
    <source>
        <dbReference type="Proteomes" id="UP001163603"/>
    </source>
</evidence>
<accession>A0ACC0XPN1</accession>
<name>A0ACC0XPN1_9ROSI</name>
<gene>
    <name evidence="1" type="ORF">Pint_30918</name>
</gene>
<proteinExistence type="predicted"/>
<dbReference type="Proteomes" id="UP001163603">
    <property type="component" value="Chromosome 11"/>
</dbReference>